<feature type="transmembrane region" description="Helical" evidence="2">
    <location>
        <begin position="211"/>
        <end position="232"/>
    </location>
</feature>
<feature type="compositionally biased region" description="Basic and acidic residues" evidence="1">
    <location>
        <begin position="635"/>
        <end position="651"/>
    </location>
</feature>
<feature type="compositionally biased region" description="Polar residues" evidence="1">
    <location>
        <begin position="596"/>
        <end position="608"/>
    </location>
</feature>
<keyword evidence="2" id="KW-0812">Transmembrane</keyword>
<keyword evidence="2" id="KW-1133">Transmembrane helix</keyword>
<dbReference type="Proteomes" id="UP000036947">
    <property type="component" value="Unassembled WGS sequence"/>
</dbReference>
<feature type="transmembrane region" description="Helical" evidence="2">
    <location>
        <begin position="272"/>
        <end position="296"/>
    </location>
</feature>
<organism evidence="3 4">
    <name type="scientific">Tolypocladium ophioglossoides (strain CBS 100239)</name>
    <name type="common">Snaketongue truffleclub</name>
    <name type="synonym">Elaphocordyceps ophioglossoides</name>
    <dbReference type="NCBI Taxonomy" id="1163406"/>
    <lineage>
        <taxon>Eukaryota</taxon>
        <taxon>Fungi</taxon>
        <taxon>Dikarya</taxon>
        <taxon>Ascomycota</taxon>
        <taxon>Pezizomycotina</taxon>
        <taxon>Sordariomycetes</taxon>
        <taxon>Hypocreomycetidae</taxon>
        <taxon>Hypocreales</taxon>
        <taxon>Ophiocordycipitaceae</taxon>
        <taxon>Tolypocladium</taxon>
    </lineage>
</organism>
<dbReference type="EMBL" id="LFRF01000023">
    <property type="protein sequence ID" value="KND88726.1"/>
    <property type="molecule type" value="Genomic_DNA"/>
</dbReference>
<comment type="caution">
    <text evidence="3">The sequence shown here is derived from an EMBL/GenBank/DDBJ whole genome shotgun (WGS) entry which is preliminary data.</text>
</comment>
<feature type="transmembrane region" description="Helical" evidence="2">
    <location>
        <begin position="147"/>
        <end position="168"/>
    </location>
</feature>
<feature type="transmembrane region" description="Helical" evidence="2">
    <location>
        <begin position="557"/>
        <end position="577"/>
    </location>
</feature>
<evidence type="ECO:0000313" key="4">
    <source>
        <dbReference type="Proteomes" id="UP000036947"/>
    </source>
</evidence>
<keyword evidence="2" id="KW-0472">Membrane</keyword>
<dbReference type="AlphaFoldDB" id="A0A0L0N3X1"/>
<name>A0A0L0N3X1_TOLOC</name>
<dbReference type="PANTHER" id="PTHR42101">
    <property type="entry name" value="CHROMOSOME 16, WHOLE GENOME SHOTGUN SEQUENCE"/>
    <property type="match status" value="1"/>
</dbReference>
<feature type="transmembrane region" description="Helical" evidence="2">
    <location>
        <begin position="244"/>
        <end position="260"/>
    </location>
</feature>
<dbReference type="PANTHER" id="PTHR42101:SF1">
    <property type="entry name" value="LOW TEMPERATURE REQUIREMENT A"/>
    <property type="match status" value="1"/>
</dbReference>
<dbReference type="STRING" id="1163406.A0A0L0N3X1"/>
<proteinExistence type="predicted"/>
<reference evidence="3 4" key="1">
    <citation type="journal article" date="2015" name="BMC Genomics">
        <title>The genome of the truffle-parasite Tolypocladium ophioglossoides and the evolution of antifungal peptaibiotics.</title>
        <authorList>
            <person name="Quandt C.A."/>
            <person name="Bushley K.E."/>
            <person name="Spatafora J.W."/>
        </authorList>
    </citation>
    <scope>NUCLEOTIDE SEQUENCE [LARGE SCALE GENOMIC DNA]</scope>
    <source>
        <strain evidence="3 4">CBS 100239</strain>
    </source>
</reference>
<dbReference type="OrthoDB" id="3177213at2759"/>
<feature type="transmembrane region" description="Helical" evidence="2">
    <location>
        <begin position="524"/>
        <end position="545"/>
    </location>
</feature>
<feature type="region of interest" description="Disordered" evidence="1">
    <location>
        <begin position="29"/>
        <end position="48"/>
    </location>
</feature>
<gene>
    <name evidence="3" type="ORF">TOPH_06645</name>
</gene>
<evidence type="ECO:0000256" key="2">
    <source>
        <dbReference type="SAM" id="Phobius"/>
    </source>
</evidence>
<evidence type="ECO:0000256" key="1">
    <source>
        <dbReference type="SAM" id="MobiDB-lite"/>
    </source>
</evidence>
<evidence type="ECO:0000313" key="3">
    <source>
        <dbReference type="EMBL" id="KND88726.1"/>
    </source>
</evidence>
<feature type="transmembrane region" description="Helical" evidence="2">
    <location>
        <begin position="492"/>
        <end position="512"/>
    </location>
</feature>
<sequence>MADHHQHHLHVPDKLRIFKSPVVGPGGDKDLGLAHSPDDNREFRDGRDHDDDLPQFARYVEPTLLELFFDLFFAANYNVFSENQEVTNHARLLWLTWFLVTLYDVRYVTDSIFTRVTRAIQLGVLVGFAVVAPKFDPTNQHRATMRAMSLILAISRACLAVEYATTLWHVRKFKKARLPLYLQTAVHVVAAAIYLGITFRFQHGRSRVFMTWYFISGAEGVLTILLSNFSPVLSLTKTHLMKRMTLLTVMMLGDGIVQIAKEVVTIVKTPDVWNPVTIGLVTAAAATIYFVFLIYFDWLRSSLYLPAWRQQLWTSIHLPFHLSLVLFMQGFTQYLIWSKIVDVLSRVTMSVNQGDAELLANTTSKEVQDNFNQTVTSFFKLYPPKVQSTFDTVNDAIANFTQIPDSFWPDLVKYFKTNDENVFDGEDAKGIEIFINALTAVMQSMANALFANFGINLESEITTKNPTASSDIKGGGFQGRIQDKTWERYRLVFAYGYIASGCALFFMIMLSLIARTKPLKTWPIIRLVIIFLLALGLGLTATLWFNTDRCYEFLQTAWVLPTITFVWTVVLIITHINGEGIKRNAHRFKRRRQPYTSVSVPLTSTGDWASNDRKGAGGPGDVDAEAQRRAPSPRGSDDDTGAERYEGHQAEEIGVAYGGSDRPHSSYDPLEAPTEYKGASHA</sequence>
<feature type="transmembrane region" description="Helical" evidence="2">
    <location>
        <begin position="316"/>
        <end position="337"/>
    </location>
</feature>
<protein>
    <recommendedName>
        <fullName evidence="5">Low temperature requirement A</fullName>
    </recommendedName>
</protein>
<feature type="region of interest" description="Disordered" evidence="1">
    <location>
        <begin position="596"/>
        <end position="682"/>
    </location>
</feature>
<keyword evidence="4" id="KW-1185">Reference proteome</keyword>
<feature type="transmembrane region" description="Helical" evidence="2">
    <location>
        <begin position="180"/>
        <end position="199"/>
    </location>
</feature>
<accession>A0A0L0N3X1</accession>
<evidence type="ECO:0008006" key="5">
    <source>
        <dbReference type="Google" id="ProtNLM"/>
    </source>
</evidence>